<protein>
    <recommendedName>
        <fullName evidence="1">Cytochrome b-c1 complex subunit Rieske transmembrane domain-containing protein</fullName>
    </recommendedName>
</protein>
<dbReference type="Pfam" id="PF02921">
    <property type="entry name" value="UCR_TM"/>
    <property type="match status" value="1"/>
</dbReference>
<organism evidence="2 3">
    <name type="scientific">Stereocaulon virgatum</name>
    <dbReference type="NCBI Taxonomy" id="373712"/>
    <lineage>
        <taxon>Eukaryota</taxon>
        <taxon>Fungi</taxon>
        <taxon>Dikarya</taxon>
        <taxon>Ascomycota</taxon>
        <taxon>Pezizomycotina</taxon>
        <taxon>Lecanoromycetes</taxon>
        <taxon>OSLEUM clade</taxon>
        <taxon>Lecanoromycetidae</taxon>
        <taxon>Lecanorales</taxon>
        <taxon>Lecanorineae</taxon>
        <taxon>Stereocaulaceae</taxon>
        <taxon>Stereocaulon</taxon>
    </lineage>
</organism>
<dbReference type="InterPro" id="IPR014349">
    <property type="entry name" value="Rieske_Fe-S_prot"/>
</dbReference>
<dbReference type="SUPFAM" id="SSF81502">
    <property type="entry name" value="ISP transmembrane anchor"/>
    <property type="match status" value="1"/>
</dbReference>
<evidence type="ECO:0000313" key="3">
    <source>
        <dbReference type="Proteomes" id="UP001590950"/>
    </source>
</evidence>
<sequence>MAPLPSKAGSLLKACPRRPLQCLNPAFATFQQRRTKADIVDRVSGQYDTTPKFESPFKTKEENPTTKIPSFANYMSKKGETTNKTFQYFMVGGMGLLAAAGAKATVQDFLVNMSASADVLAQAKVEIDLAAIPEGKNVIIKWRGKPVFIRHRTASEIKDAEDTKWETLRDPQPDSDRVKKPEWLIMLGYNPLPPPPPFPFYEEALAQPFDSVLKSMILKKSQKPLKPCC</sequence>
<keyword evidence="3" id="KW-1185">Reference proteome</keyword>
<dbReference type="PANTHER" id="PTHR10134">
    <property type="entry name" value="CYTOCHROME B-C1 COMPLEX SUBUNIT RIESKE, MITOCHONDRIAL"/>
    <property type="match status" value="1"/>
</dbReference>
<dbReference type="Proteomes" id="UP001590950">
    <property type="component" value="Unassembled WGS sequence"/>
</dbReference>
<name>A0ABR4A3K9_9LECA</name>
<feature type="domain" description="Cytochrome b-c1 complex subunit Rieske transmembrane" evidence="1">
    <location>
        <begin position="76"/>
        <end position="118"/>
    </location>
</feature>
<dbReference type="InterPro" id="IPR004192">
    <property type="entry name" value="Rieske_TM"/>
</dbReference>
<reference evidence="2 3" key="1">
    <citation type="submission" date="2024-09" db="EMBL/GenBank/DDBJ databases">
        <title>Rethinking Asexuality: The Enigmatic Case of Functional Sexual Genes in Lepraria (Stereocaulaceae).</title>
        <authorList>
            <person name="Doellman M."/>
            <person name="Sun Y."/>
            <person name="Barcenas-Pena A."/>
            <person name="Lumbsch H.T."/>
            <person name="Grewe F."/>
        </authorList>
    </citation>
    <scope>NUCLEOTIDE SEQUENCE [LARGE SCALE GENOMIC DNA]</scope>
    <source>
        <strain evidence="2 3">Mercado 3170</strain>
    </source>
</reference>
<dbReference type="InterPro" id="IPR037008">
    <property type="entry name" value="bc1_Rieske_TM_sf"/>
</dbReference>
<proteinExistence type="predicted"/>
<evidence type="ECO:0000313" key="2">
    <source>
        <dbReference type="EMBL" id="KAL2039911.1"/>
    </source>
</evidence>
<dbReference type="Gene3D" id="2.102.10.10">
    <property type="entry name" value="Rieske [2Fe-2S] iron-sulphur domain"/>
    <property type="match status" value="1"/>
</dbReference>
<comment type="caution">
    <text evidence="2">The sequence shown here is derived from an EMBL/GenBank/DDBJ whole genome shotgun (WGS) entry which is preliminary data.</text>
</comment>
<dbReference type="InterPro" id="IPR036922">
    <property type="entry name" value="Rieske_2Fe-2S_sf"/>
</dbReference>
<gene>
    <name evidence="2" type="ORF">N7G274_007314</name>
</gene>
<dbReference type="SUPFAM" id="SSF50022">
    <property type="entry name" value="ISP domain"/>
    <property type="match status" value="1"/>
</dbReference>
<accession>A0ABR4A3K9</accession>
<dbReference type="Gene3D" id="1.20.5.270">
    <property type="entry name" value="Ubiquinol cytochrome reductase, transmembrane domain"/>
    <property type="match status" value="1"/>
</dbReference>
<dbReference type="EMBL" id="JBEFKJ010000023">
    <property type="protein sequence ID" value="KAL2039911.1"/>
    <property type="molecule type" value="Genomic_DNA"/>
</dbReference>
<evidence type="ECO:0000259" key="1">
    <source>
        <dbReference type="Pfam" id="PF02921"/>
    </source>
</evidence>